<gene>
    <name evidence="1" type="ORF">GSTENG00035356001</name>
</gene>
<comment type="caution">
    <text evidence="1">The sequence shown here is derived from an EMBL/GenBank/DDBJ whole genome shotgun (WGS) entry which is preliminary data.</text>
</comment>
<reference evidence="1" key="2">
    <citation type="submission" date="2004-02" db="EMBL/GenBank/DDBJ databases">
        <authorList>
            <consortium name="Genoscope"/>
            <consortium name="Whitehead Institute Centre for Genome Research"/>
        </authorList>
    </citation>
    <scope>NUCLEOTIDE SEQUENCE</scope>
</reference>
<organism evidence="1">
    <name type="scientific">Tetraodon nigroviridis</name>
    <name type="common">Spotted green pufferfish</name>
    <name type="synonym">Chelonodon nigroviridis</name>
    <dbReference type="NCBI Taxonomy" id="99883"/>
    <lineage>
        <taxon>Eukaryota</taxon>
        <taxon>Metazoa</taxon>
        <taxon>Chordata</taxon>
        <taxon>Craniata</taxon>
        <taxon>Vertebrata</taxon>
        <taxon>Euteleostomi</taxon>
        <taxon>Actinopterygii</taxon>
        <taxon>Neopterygii</taxon>
        <taxon>Teleostei</taxon>
        <taxon>Neoteleostei</taxon>
        <taxon>Acanthomorphata</taxon>
        <taxon>Eupercaria</taxon>
        <taxon>Tetraodontiformes</taxon>
        <taxon>Tetradontoidea</taxon>
        <taxon>Tetraodontidae</taxon>
        <taxon>Tetraodon</taxon>
    </lineage>
</organism>
<proteinExistence type="predicted"/>
<dbReference type="AlphaFoldDB" id="Q4RFE5"/>
<dbReference type="KEGG" id="tng:GSTEN00035356G001"/>
<name>Q4RFE5_TETNG</name>
<evidence type="ECO:0000313" key="1">
    <source>
        <dbReference type="EMBL" id="CAG12887.1"/>
    </source>
</evidence>
<accession>Q4RFE5</accession>
<reference evidence="1" key="1">
    <citation type="journal article" date="2004" name="Nature">
        <title>Genome duplication in the teleost fish Tetraodon nigroviridis reveals the early vertebrate proto-karyotype.</title>
        <authorList>
            <person name="Jaillon O."/>
            <person name="Aury J.-M."/>
            <person name="Brunet F."/>
            <person name="Petit J.-L."/>
            <person name="Stange-Thomann N."/>
            <person name="Mauceli E."/>
            <person name="Bouneau L."/>
            <person name="Fischer C."/>
            <person name="Ozouf-Costaz C."/>
            <person name="Bernot A."/>
            <person name="Nicaud S."/>
            <person name="Jaffe D."/>
            <person name="Fisher S."/>
            <person name="Lutfalla G."/>
            <person name="Dossat C."/>
            <person name="Segurens B."/>
            <person name="Dasilva C."/>
            <person name="Salanoubat M."/>
            <person name="Levy M."/>
            <person name="Boudet N."/>
            <person name="Castellano S."/>
            <person name="Anthouard V."/>
            <person name="Jubin C."/>
            <person name="Castelli V."/>
            <person name="Katinka M."/>
            <person name="Vacherie B."/>
            <person name="Biemont C."/>
            <person name="Skalli Z."/>
            <person name="Cattolico L."/>
            <person name="Poulain J."/>
            <person name="De Berardinis V."/>
            <person name="Cruaud C."/>
            <person name="Duprat S."/>
            <person name="Brottier P."/>
            <person name="Coutanceau J.-P."/>
            <person name="Gouzy J."/>
            <person name="Parra G."/>
            <person name="Lardier G."/>
            <person name="Chapple C."/>
            <person name="McKernan K.J."/>
            <person name="McEwan P."/>
            <person name="Bosak S."/>
            <person name="Kellis M."/>
            <person name="Volff J.-N."/>
            <person name="Guigo R."/>
            <person name="Zody M.C."/>
            <person name="Mesirov J."/>
            <person name="Lindblad-Toh K."/>
            <person name="Birren B."/>
            <person name="Nusbaum C."/>
            <person name="Kahn D."/>
            <person name="Robinson-Rechavi M."/>
            <person name="Laudet V."/>
            <person name="Schachter V."/>
            <person name="Quetier F."/>
            <person name="Saurin W."/>
            <person name="Scarpelli C."/>
            <person name="Wincker P."/>
            <person name="Lander E.S."/>
            <person name="Weissenbach J."/>
            <person name="Roest Crollius H."/>
        </authorList>
    </citation>
    <scope>NUCLEOTIDE SEQUENCE [LARGE SCALE GENOMIC DNA]</scope>
</reference>
<protein>
    <submittedName>
        <fullName evidence="1">(spotted green pufferfish) hypothetical protein</fullName>
    </submittedName>
</protein>
<dbReference type="EMBL" id="CAAE01015119">
    <property type="protein sequence ID" value="CAG12887.1"/>
    <property type="molecule type" value="Genomic_DNA"/>
</dbReference>
<sequence>MHESVDYPVRVQATVALALAGRYSPAKSFKNKELSLCRDLPTDRGL</sequence>